<dbReference type="EMBL" id="KI964783">
    <property type="protein sequence ID" value="EUC28849.1"/>
    <property type="molecule type" value="Genomic_DNA"/>
</dbReference>
<name>W6Y1H0_COCC2</name>
<feature type="transmembrane region" description="Helical" evidence="1">
    <location>
        <begin position="12"/>
        <end position="32"/>
    </location>
</feature>
<evidence type="ECO:0000256" key="1">
    <source>
        <dbReference type="SAM" id="Phobius"/>
    </source>
</evidence>
<dbReference type="AlphaFoldDB" id="W6Y1H0"/>
<accession>W6Y1H0</accession>
<protein>
    <submittedName>
        <fullName evidence="2">Uncharacterized protein</fullName>
    </submittedName>
</protein>
<keyword evidence="1" id="KW-0812">Transmembrane</keyword>
<evidence type="ECO:0000313" key="2">
    <source>
        <dbReference type="EMBL" id="EUC28849.1"/>
    </source>
</evidence>
<dbReference type="RefSeq" id="XP_007716847.1">
    <property type="nucleotide sequence ID" value="XM_007718657.1"/>
</dbReference>
<gene>
    <name evidence="2" type="ORF">COCCADRAFT_108044</name>
</gene>
<sequence length="112" mass="12417">MLDSNCSLLTTPFTFSSATPIIIAPISLYAHLFHMSANRNHRITHFSVLRQKTSSTSRRSKILSQGCSKLGVMKVNNTGTTMTFSKLLGELTIIRLPRSLQDYDLLIMAAVS</sequence>
<organism evidence="2 3">
    <name type="scientific">Cochliobolus carbonum (strain 26-R-13)</name>
    <name type="common">Maize leaf spot fungus</name>
    <name type="synonym">Bipolaris zeicola</name>
    <dbReference type="NCBI Taxonomy" id="930089"/>
    <lineage>
        <taxon>Eukaryota</taxon>
        <taxon>Fungi</taxon>
        <taxon>Dikarya</taxon>
        <taxon>Ascomycota</taxon>
        <taxon>Pezizomycotina</taxon>
        <taxon>Dothideomycetes</taxon>
        <taxon>Pleosporomycetidae</taxon>
        <taxon>Pleosporales</taxon>
        <taxon>Pleosporineae</taxon>
        <taxon>Pleosporaceae</taxon>
        <taxon>Bipolaris</taxon>
    </lineage>
</organism>
<keyword evidence="3" id="KW-1185">Reference proteome</keyword>
<evidence type="ECO:0000313" key="3">
    <source>
        <dbReference type="Proteomes" id="UP000053841"/>
    </source>
</evidence>
<dbReference type="HOGENOM" id="CLU_2145427_0_0_1"/>
<reference evidence="2 3" key="1">
    <citation type="journal article" date="2013" name="PLoS Genet.">
        <title>Comparative genome structure, secondary metabolite, and effector coding capacity across Cochliobolus pathogens.</title>
        <authorList>
            <person name="Condon B.J."/>
            <person name="Leng Y."/>
            <person name="Wu D."/>
            <person name="Bushley K.E."/>
            <person name="Ohm R.A."/>
            <person name="Otillar R."/>
            <person name="Martin J."/>
            <person name="Schackwitz W."/>
            <person name="Grimwood J."/>
            <person name="MohdZainudin N."/>
            <person name="Xue C."/>
            <person name="Wang R."/>
            <person name="Manning V.A."/>
            <person name="Dhillon B."/>
            <person name="Tu Z.J."/>
            <person name="Steffenson B.J."/>
            <person name="Salamov A."/>
            <person name="Sun H."/>
            <person name="Lowry S."/>
            <person name="LaButti K."/>
            <person name="Han J."/>
            <person name="Copeland A."/>
            <person name="Lindquist E."/>
            <person name="Barry K."/>
            <person name="Schmutz J."/>
            <person name="Baker S.E."/>
            <person name="Ciuffetti L.M."/>
            <person name="Grigoriev I.V."/>
            <person name="Zhong S."/>
            <person name="Turgeon B.G."/>
        </authorList>
    </citation>
    <scope>NUCLEOTIDE SEQUENCE [LARGE SCALE GENOMIC DNA]</scope>
    <source>
        <strain evidence="2 3">26-R-13</strain>
    </source>
</reference>
<proteinExistence type="predicted"/>
<keyword evidence="1" id="KW-0472">Membrane</keyword>
<dbReference type="KEGG" id="bze:COCCADRAFT_108044"/>
<keyword evidence="1" id="KW-1133">Transmembrane helix</keyword>
<dbReference type="Proteomes" id="UP000053841">
    <property type="component" value="Unassembled WGS sequence"/>
</dbReference>
<dbReference type="GeneID" id="19143670"/>